<dbReference type="SUPFAM" id="SSF56726">
    <property type="entry name" value="DNA topoisomerase IV, alpha subunit"/>
    <property type="match status" value="1"/>
</dbReference>
<feature type="domain" description="Topoisomerase 6 subunit A/Spo11 TOPRIM" evidence="13">
    <location>
        <begin position="173"/>
        <end position="336"/>
    </location>
</feature>
<organism evidence="14 15">
    <name type="scientific">Colletotrichum sojae</name>
    <dbReference type="NCBI Taxonomy" id="2175907"/>
    <lineage>
        <taxon>Eukaryota</taxon>
        <taxon>Fungi</taxon>
        <taxon>Dikarya</taxon>
        <taxon>Ascomycota</taxon>
        <taxon>Pezizomycotina</taxon>
        <taxon>Sordariomycetes</taxon>
        <taxon>Hypocreomycetidae</taxon>
        <taxon>Glomerellales</taxon>
        <taxon>Glomerellaceae</taxon>
        <taxon>Colletotrichum</taxon>
        <taxon>Colletotrichum orchidearum species complex</taxon>
    </lineage>
</organism>
<dbReference type="GO" id="GO:0005524">
    <property type="term" value="F:ATP binding"/>
    <property type="evidence" value="ECO:0007669"/>
    <property type="project" value="InterPro"/>
</dbReference>
<dbReference type="GO" id="GO:0000228">
    <property type="term" value="C:nuclear chromosome"/>
    <property type="evidence" value="ECO:0007669"/>
    <property type="project" value="TreeGrafter"/>
</dbReference>
<comment type="similarity">
    <text evidence="3 10">Belongs to the TOP6A family.</text>
</comment>
<evidence type="ECO:0000256" key="6">
    <source>
        <dbReference type="ARBA" id="ARBA00022842"/>
    </source>
</evidence>
<dbReference type="InterPro" id="IPR013049">
    <property type="entry name" value="Spo11/TopoVI_A_N"/>
</dbReference>
<sequence>MDAATPSSLHGQQDRLTAQPSSLNWSRNTVALPNPDPQNNAVGLAITKLEDILVTVQESILGNQELFIPYRTRPTSRRSTAKAGIEARPSRRAFVRFPGRSDNEALKFARVFKILQLSLTALVTGTSLTKRNIYYQSQGLFGKQAVVDNLIDDMAYTLGVGRDVFNIAGASFQGLLVTGKGYPDLNTKQFLHEVHAAKPELPIYALVDYDPDGISIMRCYSHGSRAHAHEKRVTVPGLQWLGIKSDDLAGRRVPVCDEGVRDDDDLSLWVEDLQPDTPENRFDSANPLTTRDRKRAVNMLKDIGENIDGYDMECRRELQVMLFLGIKAEIQAVDDAGDISNWLDEHMRSY</sequence>
<evidence type="ECO:0000256" key="10">
    <source>
        <dbReference type="PROSITE-ProRule" id="PRU01385"/>
    </source>
</evidence>
<keyword evidence="5" id="KW-0479">Metal-binding</keyword>
<dbReference type="InterPro" id="IPR036078">
    <property type="entry name" value="Spo11/TopoVI_A_sf"/>
</dbReference>
<dbReference type="PROSITE" id="PS52041">
    <property type="entry name" value="TOPO_IIB"/>
    <property type="match status" value="1"/>
</dbReference>
<dbReference type="InterPro" id="IPR002815">
    <property type="entry name" value="Spo11/TopoVI_A"/>
</dbReference>
<comment type="caution">
    <text evidence="14">The sequence shown here is derived from an EMBL/GenBank/DDBJ whole genome shotgun (WGS) entry which is preliminary data.</text>
</comment>
<dbReference type="Pfam" id="PF21180">
    <property type="entry name" value="TOP6A-Spo11_Toprim"/>
    <property type="match status" value="1"/>
</dbReference>
<comment type="catalytic activity">
    <reaction evidence="1 10">
        <text>ATP-dependent breakage, passage and rejoining of double-stranded DNA.</text>
        <dbReference type="EC" id="5.6.2.2"/>
    </reaction>
</comment>
<evidence type="ECO:0000313" key="14">
    <source>
        <dbReference type="EMBL" id="KAF6813237.1"/>
    </source>
</evidence>
<dbReference type="EMBL" id="WIGN01000055">
    <property type="protein sequence ID" value="KAF6813237.1"/>
    <property type="molecule type" value="Genomic_DNA"/>
</dbReference>
<dbReference type="GO" id="GO:0042138">
    <property type="term" value="P:meiotic DNA double-strand break formation"/>
    <property type="evidence" value="ECO:0007669"/>
    <property type="project" value="TreeGrafter"/>
</dbReference>
<accession>A0A8H6JHJ5</accession>
<gene>
    <name evidence="14" type="ORF">CSOJ01_04748</name>
</gene>
<evidence type="ECO:0000259" key="12">
    <source>
        <dbReference type="Pfam" id="PF04406"/>
    </source>
</evidence>
<dbReference type="Pfam" id="PF04406">
    <property type="entry name" value="TP6A_N"/>
    <property type="match status" value="1"/>
</dbReference>
<dbReference type="Proteomes" id="UP000652219">
    <property type="component" value="Unassembled WGS sequence"/>
</dbReference>
<evidence type="ECO:0000256" key="4">
    <source>
        <dbReference type="ARBA" id="ARBA00012895"/>
    </source>
</evidence>
<feature type="active site" description="O-(5'-phospho-DNA)-tyrosine intermediate" evidence="10">
    <location>
        <position position="135"/>
    </location>
</feature>
<dbReference type="InterPro" id="IPR034136">
    <property type="entry name" value="TOPRIM_Topo6A/Spo11"/>
</dbReference>
<dbReference type="Gene3D" id="3.40.1360.10">
    <property type="match status" value="1"/>
</dbReference>
<evidence type="ECO:0000256" key="9">
    <source>
        <dbReference type="ARBA" id="ARBA00023235"/>
    </source>
</evidence>
<evidence type="ECO:0000256" key="3">
    <source>
        <dbReference type="ARBA" id="ARBA00006559"/>
    </source>
</evidence>
<evidence type="ECO:0000313" key="15">
    <source>
        <dbReference type="Proteomes" id="UP000652219"/>
    </source>
</evidence>
<dbReference type="AlphaFoldDB" id="A0A8H6JHJ5"/>
<proteinExistence type="inferred from homology"/>
<keyword evidence="7 10" id="KW-0799">Topoisomerase</keyword>
<comment type="cofactor">
    <cofactor evidence="2">
        <name>Mg(2+)</name>
        <dbReference type="ChEBI" id="CHEBI:18420"/>
    </cofactor>
</comment>
<keyword evidence="9 10" id="KW-0413">Isomerase</keyword>
<keyword evidence="8 10" id="KW-0238">DNA-binding</keyword>
<evidence type="ECO:0000256" key="7">
    <source>
        <dbReference type="ARBA" id="ARBA00023029"/>
    </source>
</evidence>
<dbReference type="GO" id="GO:0046872">
    <property type="term" value="F:metal ion binding"/>
    <property type="evidence" value="ECO:0007669"/>
    <property type="project" value="UniProtKB-KW"/>
</dbReference>
<keyword evidence="6" id="KW-0460">Magnesium</keyword>
<evidence type="ECO:0000256" key="2">
    <source>
        <dbReference type="ARBA" id="ARBA00001946"/>
    </source>
</evidence>
<reference evidence="14 15" key="1">
    <citation type="journal article" date="2020" name="Phytopathology">
        <title>Genome Sequence Resources of Colletotrichum truncatum, C. plurivorum, C. musicola, and C. sojae: Four Species Pathogenic to Soybean (Glycine max).</title>
        <authorList>
            <person name="Rogerio F."/>
            <person name="Boufleur T.R."/>
            <person name="Ciampi-Guillardi M."/>
            <person name="Sukno S.A."/>
            <person name="Thon M.R."/>
            <person name="Massola Junior N.S."/>
            <person name="Baroncelli R."/>
        </authorList>
    </citation>
    <scope>NUCLEOTIDE SEQUENCE [LARGE SCALE GENOMIC DNA]</scope>
    <source>
        <strain evidence="14 15">LFN0009</strain>
    </source>
</reference>
<evidence type="ECO:0000259" key="13">
    <source>
        <dbReference type="Pfam" id="PF21180"/>
    </source>
</evidence>
<dbReference type="CDD" id="cd00223">
    <property type="entry name" value="TOPRIM_TopoIIB_SPO"/>
    <property type="match status" value="1"/>
</dbReference>
<feature type="domain" description="Spo11/DNA topoisomerase VI subunit A N-terminal" evidence="12">
    <location>
        <begin position="107"/>
        <end position="167"/>
    </location>
</feature>
<dbReference type="EC" id="5.6.2.2" evidence="4"/>
<feature type="region of interest" description="Disordered" evidence="11">
    <location>
        <begin position="1"/>
        <end position="20"/>
    </location>
</feature>
<dbReference type="GO" id="GO:0007131">
    <property type="term" value="P:reciprocal meiotic recombination"/>
    <property type="evidence" value="ECO:0007669"/>
    <property type="project" value="TreeGrafter"/>
</dbReference>
<dbReference type="GO" id="GO:0000706">
    <property type="term" value="P:meiotic DNA double-strand break processing"/>
    <property type="evidence" value="ECO:0007669"/>
    <property type="project" value="TreeGrafter"/>
</dbReference>
<name>A0A8H6JHJ5_9PEZI</name>
<dbReference type="GO" id="GO:0003677">
    <property type="term" value="F:DNA binding"/>
    <property type="evidence" value="ECO:0007669"/>
    <property type="project" value="UniProtKB-UniRule"/>
</dbReference>
<dbReference type="GO" id="GO:0003918">
    <property type="term" value="F:DNA topoisomerase type II (double strand cut, ATP-hydrolyzing) activity"/>
    <property type="evidence" value="ECO:0007669"/>
    <property type="project" value="UniProtKB-UniRule"/>
</dbReference>
<protein>
    <recommendedName>
        <fullName evidence="4">DNA topoisomerase (ATP-hydrolyzing)</fullName>
        <ecNumber evidence="4">5.6.2.2</ecNumber>
    </recommendedName>
</protein>
<evidence type="ECO:0000256" key="1">
    <source>
        <dbReference type="ARBA" id="ARBA00000185"/>
    </source>
</evidence>
<evidence type="ECO:0000256" key="5">
    <source>
        <dbReference type="ARBA" id="ARBA00022723"/>
    </source>
</evidence>
<evidence type="ECO:0000256" key="11">
    <source>
        <dbReference type="SAM" id="MobiDB-lite"/>
    </source>
</evidence>
<dbReference type="PANTHER" id="PTHR10848:SF0">
    <property type="entry name" value="MEIOTIC RECOMBINATION PROTEIN SPO11"/>
    <property type="match status" value="1"/>
</dbReference>
<keyword evidence="15" id="KW-1185">Reference proteome</keyword>
<dbReference type="PANTHER" id="PTHR10848">
    <property type="entry name" value="MEIOTIC RECOMBINATION PROTEIN SPO11"/>
    <property type="match status" value="1"/>
</dbReference>
<evidence type="ECO:0000256" key="8">
    <source>
        <dbReference type="ARBA" id="ARBA00023125"/>
    </source>
</evidence>